<dbReference type="EMBL" id="AF177104">
    <property type="protein sequence ID" value="AAK84637.1"/>
    <property type="molecule type" value="Genomic_RNA"/>
</dbReference>
<sequence length="33" mass="3714">DRPEFTQRSLRGTGREVSVASPKREGHIFMGVI</sequence>
<evidence type="ECO:0000313" key="1">
    <source>
        <dbReference type="EMBL" id="AAK84637.1"/>
    </source>
</evidence>
<name>Q91PF0_RABV</name>
<feature type="non-terminal residue" evidence="1">
    <location>
        <position position="1"/>
    </location>
</feature>
<proteinExistence type="predicted"/>
<organism evidence="1">
    <name type="scientific">Rabies virus</name>
    <name type="common">RABV</name>
    <name type="synonym">Lyssavirus rabies</name>
    <dbReference type="NCBI Taxonomy" id="11292"/>
    <lineage>
        <taxon>Viruses</taxon>
        <taxon>Riboviria</taxon>
        <taxon>Orthornavirae</taxon>
        <taxon>Negarnaviricota</taxon>
        <taxon>Haploviricotina</taxon>
        <taxon>Monjiviricetes</taxon>
        <taxon>Mononegavirales</taxon>
        <taxon>Rhabdoviridae</taxon>
        <taxon>Alpharhabdovirinae</taxon>
        <taxon>Lyssavirus</taxon>
    </lineage>
</organism>
<accession>Q91PF0</accession>
<protein>
    <submittedName>
        <fullName evidence="1">Glycoprotein</fullName>
    </submittedName>
</protein>
<reference evidence="1" key="1">
    <citation type="journal article" date="2003" name="Virus Res.">
        <title>Molecular epidemiology of canid rabies in Zimbabwe and South Africa.</title>
        <authorList>
            <person name="Sabeta C.T."/>
            <person name="Bingham J."/>
            <person name="Nel L.H."/>
        </authorList>
    </citation>
    <scope>NUCLEOTIDE SEQUENCE</scope>
</reference>